<dbReference type="Proteomes" id="UP000242502">
    <property type="component" value="Unassembled WGS sequence"/>
</dbReference>
<dbReference type="EMBL" id="MDLC01000034">
    <property type="protein sequence ID" value="ODS23247.1"/>
    <property type="molecule type" value="Genomic_DNA"/>
</dbReference>
<dbReference type="STRING" id="62101.AB835_09830"/>
<proteinExistence type="predicted"/>
<accession>A0A1D2QNT4</accession>
<organism evidence="1 2">
    <name type="scientific">Candidatus Endobugula sertula</name>
    <name type="common">Bugula neritina bacterial symbiont</name>
    <dbReference type="NCBI Taxonomy" id="62101"/>
    <lineage>
        <taxon>Bacteria</taxon>
        <taxon>Pseudomonadati</taxon>
        <taxon>Pseudomonadota</taxon>
        <taxon>Gammaproteobacteria</taxon>
        <taxon>Cellvibrionales</taxon>
        <taxon>Cellvibrionaceae</taxon>
        <taxon>Candidatus Endobugula</taxon>
    </lineage>
</organism>
<reference evidence="1 2" key="1">
    <citation type="journal article" date="2016" name="Appl. Environ. Microbiol.">
        <title>Lack of Overt Genome Reduction in the Bryostatin-Producing Bryozoan Symbiont "Candidatus Endobugula sertula".</title>
        <authorList>
            <person name="Miller I.J."/>
            <person name="Vanee N."/>
            <person name="Fong S.S."/>
            <person name="Lim-Fong G.E."/>
            <person name="Kwan J.C."/>
        </authorList>
    </citation>
    <scope>NUCLEOTIDE SEQUENCE [LARGE SCALE GENOMIC DNA]</scope>
    <source>
        <strain evidence="1">AB1-4</strain>
    </source>
</reference>
<dbReference type="AlphaFoldDB" id="A0A1D2QNT4"/>
<sequence>MSNDVDITPLKFDADDYKTCFEDTDLSEVQKAELLQNLWHIMEAFVHMGWGVDNISLFFPELFNKAASEEFAPDSSALKKHRKDVFSNLSPWLRENMKGNLLPVKHGKRPKRD</sequence>
<evidence type="ECO:0000313" key="2">
    <source>
        <dbReference type="Proteomes" id="UP000242502"/>
    </source>
</evidence>
<gene>
    <name evidence="1" type="ORF">AB835_09830</name>
</gene>
<comment type="caution">
    <text evidence="1">The sequence shown here is derived from an EMBL/GenBank/DDBJ whole genome shotgun (WGS) entry which is preliminary data.</text>
</comment>
<evidence type="ECO:0000313" key="1">
    <source>
        <dbReference type="EMBL" id="ODS23247.1"/>
    </source>
</evidence>
<protein>
    <submittedName>
        <fullName evidence="1">Uncharacterized protein</fullName>
    </submittedName>
</protein>
<name>A0A1D2QNT4_9GAMM</name>